<dbReference type="OrthoDB" id="504170at2759"/>
<dbReference type="InterPro" id="IPR003598">
    <property type="entry name" value="Ig_sub2"/>
</dbReference>
<dbReference type="Gene3D" id="2.60.40.10">
    <property type="entry name" value="Immunoglobulins"/>
    <property type="match status" value="1"/>
</dbReference>
<dbReference type="SMART" id="SM00408">
    <property type="entry name" value="IGc2"/>
    <property type="match status" value="1"/>
</dbReference>
<dbReference type="InterPro" id="IPR003599">
    <property type="entry name" value="Ig_sub"/>
</dbReference>
<dbReference type="STRING" id="568069.A0A1J1IJ01"/>
<organism evidence="2 3">
    <name type="scientific">Clunio marinus</name>
    <dbReference type="NCBI Taxonomy" id="568069"/>
    <lineage>
        <taxon>Eukaryota</taxon>
        <taxon>Metazoa</taxon>
        <taxon>Ecdysozoa</taxon>
        <taxon>Arthropoda</taxon>
        <taxon>Hexapoda</taxon>
        <taxon>Insecta</taxon>
        <taxon>Pterygota</taxon>
        <taxon>Neoptera</taxon>
        <taxon>Endopterygota</taxon>
        <taxon>Diptera</taxon>
        <taxon>Nematocera</taxon>
        <taxon>Chironomoidea</taxon>
        <taxon>Chironomidae</taxon>
        <taxon>Clunio</taxon>
    </lineage>
</organism>
<dbReference type="InterPro" id="IPR013098">
    <property type="entry name" value="Ig_I-set"/>
</dbReference>
<dbReference type="AlphaFoldDB" id="A0A1J1IJ01"/>
<keyword evidence="3" id="KW-1185">Reference proteome</keyword>
<dbReference type="SMART" id="SM00409">
    <property type="entry name" value="IG"/>
    <property type="match status" value="1"/>
</dbReference>
<proteinExistence type="predicted"/>
<gene>
    <name evidence="2" type="primary">similar to Twitchin</name>
    <name evidence="2" type="ORF">CLUMA_CG012835</name>
</gene>
<protein>
    <submittedName>
        <fullName evidence="2">CLUMA_CG012835, isoform A</fullName>
    </submittedName>
</protein>
<dbReference type="SUPFAM" id="SSF48726">
    <property type="entry name" value="Immunoglobulin"/>
    <property type="match status" value="1"/>
</dbReference>
<dbReference type="InterPro" id="IPR013783">
    <property type="entry name" value="Ig-like_fold"/>
</dbReference>
<dbReference type="Pfam" id="PF07679">
    <property type="entry name" value="I-set"/>
    <property type="match status" value="1"/>
</dbReference>
<evidence type="ECO:0000313" key="3">
    <source>
        <dbReference type="Proteomes" id="UP000183832"/>
    </source>
</evidence>
<dbReference type="GO" id="GO:0004672">
    <property type="term" value="F:protein kinase activity"/>
    <property type="evidence" value="ECO:0007669"/>
    <property type="project" value="TreeGrafter"/>
</dbReference>
<dbReference type="Proteomes" id="UP000183832">
    <property type="component" value="Unassembled WGS sequence"/>
</dbReference>
<name>A0A1J1IJ01_9DIPT</name>
<dbReference type="PANTHER" id="PTHR47633:SF8">
    <property type="entry name" value="SPEG NEIGHBOR PROTEIN"/>
    <property type="match status" value="1"/>
</dbReference>
<sequence>MLIEILEEVPEVKERQIDGLAPTFLKKPAIRQEDDGKRLLFECLIKADPLPQVRWSHNGSPVEDNTRHKLSVQKDGQQYFASLEIKNVTVEDAGKYKVTAKNELGESNATITLNFDNKISSFTCLFKEINW</sequence>
<dbReference type="EMBL" id="CVRI01000051">
    <property type="protein sequence ID" value="CRK99516.1"/>
    <property type="molecule type" value="Genomic_DNA"/>
</dbReference>
<reference evidence="2 3" key="1">
    <citation type="submission" date="2015-04" db="EMBL/GenBank/DDBJ databases">
        <authorList>
            <person name="Syromyatnikov M.Y."/>
            <person name="Popov V.N."/>
        </authorList>
    </citation>
    <scope>NUCLEOTIDE SEQUENCE [LARGE SCALE GENOMIC DNA]</scope>
</reference>
<dbReference type="InterPro" id="IPR036179">
    <property type="entry name" value="Ig-like_dom_sf"/>
</dbReference>
<accession>A0A1J1IJ01</accession>
<dbReference type="PANTHER" id="PTHR47633">
    <property type="entry name" value="IMMUNOGLOBULIN"/>
    <property type="match status" value="1"/>
</dbReference>
<dbReference type="InterPro" id="IPR007110">
    <property type="entry name" value="Ig-like_dom"/>
</dbReference>
<evidence type="ECO:0000259" key="1">
    <source>
        <dbReference type="PROSITE" id="PS50835"/>
    </source>
</evidence>
<dbReference type="FunFam" id="2.60.40.10:FF:000097">
    <property type="entry name" value="Bent, isoform F"/>
    <property type="match status" value="1"/>
</dbReference>
<dbReference type="PROSITE" id="PS50835">
    <property type="entry name" value="IG_LIKE"/>
    <property type="match status" value="1"/>
</dbReference>
<evidence type="ECO:0000313" key="2">
    <source>
        <dbReference type="EMBL" id="CRK99516.1"/>
    </source>
</evidence>
<feature type="domain" description="Ig-like" evidence="1">
    <location>
        <begin position="22"/>
        <end position="112"/>
    </location>
</feature>